<protein>
    <recommendedName>
        <fullName evidence="1">Endonuclease/exonuclease/phosphatase domain-containing protein</fullName>
    </recommendedName>
</protein>
<dbReference type="InterPro" id="IPR036691">
    <property type="entry name" value="Endo/exonu/phosph_ase_sf"/>
</dbReference>
<reference evidence="2" key="1">
    <citation type="submission" date="2013-05" db="EMBL/GenBank/DDBJ databases">
        <authorList>
            <person name="Yim A.K.Y."/>
            <person name="Chan T.F."/>
            <person name="Ji K.M."/>
            <person name="Liu X.Y."/>
            <person name="Zhou J.W."/>
            <person name="Li R.Q."/>
            <person name="Yang K.Y."/>
            <person name="Li J."/>
            <person name="Li M."/>
            <person name="Law P.T.W."/>
            <person name="Wu Y.L."/>
            <person name="Cai Z.L."/>
            <person name="Qin H."/>
            <person name="Bao Y."/>
            <person name="Leung R.K.K."/>
            <person name="Ng P.K.S."/>
            <person name="Zou J."/>
            <person name="Zhong X.J."/>
            <person name="Ran P.X."/>
            <person name="Zhong N.S."/>
            <person name="Liu Z.G."/>
            <person name="Tsui S.K.W."/>
        </authorList>
    </citation>
    <scope>NUCLEOTIDE SEQUENCE</scope>
    <source>
        <strain evidence="2">Derf</strain>
        <tissue evidence="2">Whole organism</tissue>
    </source>
</reference>
<gene>
    <name evidence="2" type="ORF">DERF_011346</name>
</gene>
<dbReference type="AlphaFoldDB" id="A0A922HUQ8"/>
<keyword evidence="3" id="KW-1185">Reference proteome</keyword>
<organism evidence="2 3">
    <name type="scientific">Dermatophagoides farinae</name>
    <name type="common">American house dust mite</name>
    <dbReference type="NCBI Taxonomy" id="6954"/>
    <lineage>
        <taxon>Eukaryota</taxon>
        <taxon>Metazoa</taxon>
        <taxon>Ecdysozoa</taxon>
        <taxon>Arthropoda</taxon>
        <taxon>Chelicerata</taxon>
        <taxon>Arachnida</taxon>
        <taxon>Acari</taxon>
        <taxon>Acariformes</taxon>
        <taxon>Sarcoptiformes</taxon>
        <taxon>Astigmata</taxon>
        <taxon>Psoroptidia</taxon>
        <taxon>Analgoidea</taxon>
        <taxon>Pyroglyphidae</taxon>
        <taxon>Dermatophagoidinae</taxon>
        <taxon>Dermatophagoides</taxon>
    </lineage>
</organism>
<reference evidence="2" key="2">
    <citation type="journal article" date="2022" name="Res Sq">
        <title>Comparative Genomics Reveals Insights into the Divergent Evolution of Astigmatic Mites and Household Pest Adaptations.</title>
        <authorList>
            <person name="Xiong Q."/>
            <person name="Wan A.T.-Y."/>
            <person name="Liu X.-Y."/>
            <person name="Fung C.S.-H."/>
            <person name="Xiao X."/>
            <person name="Malainual N."/>
            <person name="Hou J."/>
            <person name="Wang L."/>
            <person name="Wang M."/>
            <person name="Yang K."/>
            <person name="Cui Y."/>
            <person name="Leung E."/>
            <person name="Nong W."/>
            <person name="Shin S.-K."/>
            <person name="Au S."/>
            <person name="Jeong K.Y."/>
            <person name="Chew F.T."/>
            <person name="Hui J."/>
            <person name="Leung T.F."/>
            <person name="Tungtrongchitr A."/>
            <person name="Zhong N."/>
            <person name="Liu Z."/>
            <person name="Tsui S."/>
        </authorList>
    </citation>
    <scope>NUCLEOTIDE SEQUENCE</scope>
    <source>
        <strain evidence="2">Derf</strain>
        <tissue evidence="2">Whole organism</tissue>
    </source>
</reference>
<dbReference type="EMBL" id="ASGP02000005">
    <property type="protein sequence ID" value="KAH9506622.1"/>
    <property type="molecule type" value="Genomic_DNA"/>
</dbReference>
<dbReference type="Proteomes" id="UP000790347">
    <property type="component" value="Unassembled WGS sequence"/>
</dbReference>
<accession>A0A922HUQ8</accession>
<name>A0A922HUQ8_DERFA</name>
<evidence type="ECO:0000313" key="2">
    <source>
        <dbReference type="EMBL" id="KAH9506622.1"/>
    </source>
</evidence>
<dbReference type="SUPFAM" id="SSF56219">
    <property type="entry name" value="DNase I-like"/>
    <property type="match status" value="1"/>
</dbReference>
<dbReference type="Pfam" id="PF14529">
    <property type="entry name" value="Exo_endo_phos_2"/>
    <property type="match status" value="1"/>
</dbReference>
<dbReference type="GO" id="GO:0003824">
    <property type="term" value="F:catalytic activity"/>
    <property type="evidence" value="ECO:0007669"/>
    <property type="project" value="InterPro"/>
</dbReference>
<dbReference type="Gene3D" id="3.60.10.10">
    <property type="entry name" value="Endonuclease/exonuclease/phosphatase"/>
    <property type="match status" value="1"/>
</dbReference>
<evidence type="ECO:0000259" key="1">
    <source>
        <dbReference type="Pfam" id="PF14529"/>
    </source>
</evidence>
<sequence length="97" mass="11086">MATFRQDIDNIERLVTTFSTYPIIVSGDFNAHHRAWGGELIVDLLCRLNLVILNDGTMTFDNGRCQCAIDLTLVNQRAIGHVSEWNVEDIIIIKNYY</sequence>
<dbReference type="InterPro" id="IPR005135">
    <property type="entry name" value="Endo/exonuclease/phosphatase"/>
</dbReference>
<proteinExistence type="predicted"/>
<comment type="caution">
    <text evidence="2">The sequence shown here is derived from an EMBL/GenBank/DDBJ whole genome shotgun (WGS) entry which is preliminary data.</text>
</comment>
<evidence type="ECO:0000313" key="3">
    <source>
        <dbReference type="Proteomes" id="UP000790347"/>
    </source>
</evidence>
<feature type="domain" description="Endonuclease/exonuclease/phosphatase" evidence="1">
    <location>
        <begin position="5"/>
        <end position="83"/>
    </location>
</feature>